<feature type="region of interest" description="Disordered" evidence="9">
    <location>
        <begin position="1"/>
        <end position="70"/>
    </location>
</feature>
<keyword evidence="5" id="KW-0862">Zinc</keyword>
<dbReference type="PROSITE" id="PS01359">
    <property type="entry name" value="ZF_PHD_1"/>
    <property type="match status" value="1"/>
</dbReference>
<dbReference type="PROSITE" id="PS50016">
    <property type="entry name" value="ZF_PHD_2"/>
    <property type="match status" value="1"/>
</dbReference>
<keyword evidence="6" id="KW-0539">Nucleus</keyword>
<dbReference type="Proteomes" id="UP000314983">
    <property type="component" value="Chromosome 4"/>
</dbReference>
<dbReference type="AlphaFoldDB" id="A0AAY5E8V6"/>
<dbReference type="GO" id="GO:0016055">
    <property type="term" value="P:Wnt signaling pathway"/>
    <property type="evidence" value="ECO:0007669"/>
    <property type="project" value="UniProtKB-KW"/>
</dbReference>
<evidence type="ECO:0000313" key="12">
    <source>
        <dbReference type="Proteomes" id="UP000314983"/>
    </source>
</evidence>
<evidence type="ECO:0000256" key="2">
    <source>
        <dbReference type="ARBA" id="ARBA00022687"/>
    </source>
</evidence>
<evidence type="ECO:0000256" key="7">
    <source>
        <dbReference type="ARBA" id="ARBA00037400"/>
    </source>
</evidence>
<evidence type="ECO:0000256" key="4">
    <source>
        <dbReference type="ARBA" id="ARBA00022771"/>
    </source>
</evidence>
<proteinExistence type="predicted"/>
<comment type="subcellular location">
    <subcellularLocation>
        <location evidence="1">Nucleus</location>
    </subcellularLocation>
</comment>
<name>A0AAY5E8V6_ELEEL</name>
<reference evidence="11" key="3">
    <citation type="submission" date="2025-09" db="UniProtKB">
        <authorList>
            <consortium name="Ensembl"/>
        </authorList>
    </citation>
    <scope>IDENTIFICATION</scope>
</reference>
<protein>
    <recommendedName>
        <fullName evidence="10">PHD-type domain-containing protein</fullName>
    </recommendedName>
</protein>
<evidence type="ECO:0000256" key="3">
    <source>
        <dbReference type="ARBA" id="ARBA00022723"/>
    </source>
</evidence>
<keyword evidence="3" id="KW-0479">Metal-binding</keyword>
<reference evidence="11" key="2">
    <citation type="submission" date="2025-08" db="UniProtKB">
        <authorList>
            <consortium name="Ensembl"/>
        </authorList>
    </citation>
    <scope>IDENTIFICATION</scope>
</reference>
<dbReference type="InterPro" id="IPR013083">
    <property type="entry name" value="Znf_RING/FYVE/PHD"/>
</dbReference>
<dbReference type="Gene3D" id="3.30.40.10">
    <property type="entry name" value="Zinc/RING finger domain, C3HC4 (zinc finger)"/>
    <property type="match status" value="1"/>
</dbReference>
<evidence type="ECO:0000256" key="8">
    <source>
        <dbReference type="PROSITE-ProRule" id="PRU00146"/>
    </source>
</evidence>
<dbReference type="Pfam" id="PF00628">
    <property type="entry name" value="PHD"/>
    <property type="match status" value="1"/>
</dbReference>
<feature type="compositionally biased region" description="Low complexity" evidence="9">
    <location>
        <begin position="256"/>
        <end position="273"/>
    </location>
</feature>
<evidence type="ECO:0000256" key="5">
    <source>
        <dbReference type="ARBA" id="ARBA00022833"/>
    </source>
</evidence>
<dbReference type="GeneTree" id="ENSGT00530000063948"/>
<dbReference type="GO" id="GO:0008270">
    <property type="term" value="F:zinc ion binding"/>
    <property type="evidence" value="ECO:0007669"/>
    <property type="project" value="UniProtKB-KW"/>
</dbReference>
<comment type="function">
    <text evidence="7">Involved in signal transduction through the Wnt pathway.</text>
</comment>
<evidence type="ECO:0000259" key="10">
    <source>
        <dbReference type="PROSITE" id="PS50016"/>
    </source>
</evidence>
<dbReference type="Ensembl" id="ENSEEET00000065057.1">
    <property type="protein sequence ID" value="ENSEEEP00000053336.1"/>
    <property type="gene ID" value="ENSEEEG00000028086.1"/>
</dbReference>
<evidence type="ECO:0000256" key="1">
    <source>
        <dbReference type="ARBA" id="ARBA00004123"/>
    </source>
</evidence>
<feature type="compositionally biased region" description="Polar residues" evidence="9">
    <location>
        <begin position="187"/>
        <end position="203"/>
    </location>
</feature>
<dbReference type="GeneID" id="113584343"/>
<feature type="domain" description="PHD-type" evidence="10">
    <location>
        <begin position="366"/>
        <end position="424"/>
    </location>
</feature>
<accession>A0AAY5E8V6</accession>
<feature type="compositionally biased region" description="Polar residues" evidence="9">
    <location>
        <begin position="234"/>
        <end position="255"/>
    </location>
</feature>
<dbReference type="FunFam" id="3.30.40.10:FF:000107">
    <property type="entry name" value="pygopus homolog 1"/>
    <property type="match status" value="1"/>
</dbReference>
<feature type="region of interest" description="Disordered" evidence="9">
    <location>
        <begin position="177"/>
        <end position="357"/>
    </location>
</feature>
<dbReference type="RefSeq" id="XP_026876976.2">
    <property type="nucleotide sequence ID" value="XM_027021175.2"/>
</dbReference>
<keyword evidence="2" id="KW-0879">Wnt signaling pathway</keyword>
<dbReference type="PANTHER" id="PTHR23194">
    <property type="entry name" value="PYGOPUS"/>
    <property type="match status" value="1"/>
</dbReference>
<evidence type="ECO:0000313" key="11">
    <source>
        <dbReference type="Ensembl" id="ENSEEEP00000053336.1"/>
    </source>
</evidence>
<dbReference type="InterPro" id="IPR019787">
    <property type="entry name" value="Znf_PHD-finger"/>
</dbReference>
<keyword evidence="12" id="KW-1185">Reference proteome</keyword>
<dbReference type="PANTHER" id="PTHR23194:SF3">
    <property type="entry name" value="PYGOPUS HOMOLOG 1"/>
    <property type="match status" value="1"/>
</dbReference>
<gene>
    <name evidence="11" type="primary">PYGO1</name>
</gene>
<dbReference type="InterPro" id="IPR019786">
    <property type="entry name" value="Zinc_finger_PHD-type_CS"/>
</dbReference>
<feature type="compositionally biased region" description="Low complexity" evidence="9">
    <location>
        <begin position="177"/>
        <end position="186"/>
    </location>
</feature>
<dbReference type="SUPFAM" id="SSF57903">
    <property type="entry name" value="FYVE/PHD zinc finger"/>
    <property type="match status" value="1"/>
</dbReference>
<dbReference type="InterPro" id="IPR052475">
    <property type="entry name" value="Wnt_Signal_Transd_Protein"/>
</dbReference>
<feature type="compositionally biased region" description="Basic and acidic residues" evidence="9">
    <location>
        <begin position="1"/>
        <end position="19"/>
    </location>
</feature>
<keyword evidence="4 8" id="KW-0863">Zinc-finger</keyword>
<feature type="compositionally biased region" description="Gly residues" evidence="9">
    <location>
        <begin position="20"/>
        <end position="29"/>
    </location>
</feature>
<dbReference type="CDD" id="cd15635">
    <property type="entry name" value="PHD_PYGO1"/>
    <property type="match status" value="1"/>
</dbReference>
<sequence length="447" mass="46522">MSTDQDKDSFSLKRNRGDGGLEGIGGAGLLLGSPDKKKRKANTQAPSFAPLSEYAPPANPSSDHLVASNPFDDNYNSPTLSLKPLNSSSLYFGPSHYTGFGGYGPPRPAPHIPSRMPSPYGGPYPMRNQPHLFAQGPMGPMAMGFNRPPAFSYGHPESAGFVNQHMFNNNGSMQLPGGLPFRPGPGENSSQLPLPIVNQNQSGMDGPGPGFGMEGPASGSLPLAGKPVPDVSSALPQLSSFAQASTPTPKQDPSESANKSASQNAASARKQNSTSEEGGAQDGQAEPKGKNRAGGEGGVEKINGVLHPGAEPLKKTPQPGALIEPVVERSRRPGAGARSAALLASSKPAPHPSRLGSVRASASEPVYPCGICLNEVNDDQEAILCEASCQKWFHRVCTGMTETAYNMLTAEAAAVWGCDGCMQEKGAQLLKTRETSAPPTANSEGQS</sequence>
<evidence type="ECO:0000256" key="6">
    <source>
        <dbReference type="ARBA" id="ARBA00023242"/>
    </source>
</evidence>
<dbReference type="GO" id="GO:0005634">
    <property type="term" value="C:nucleus"/>
    <property type="evidence" value="ECO:0007669"/>
    <property type="project" value="UniProtKB-SubCell"/>
</dbReference>
<feature type="compositionally biased region" description="Low complexity" evidence="9">
    <location>
        <begin position="333"/>
        <end position="348"/>
    </location>
</feature>
<evidence type="ECO:0000256" key="9">
    <source>
        <dbReference type="SAM" id="MobiDB-lite"/>
    </source>
</evidence>
<dbReference type="InterPro" id="IPR011011">
    <property type="entry name" value="Znf_FYVE_PHD"/>
</dbReference>
<organism evidence="11 12">
    <name type="scientific">Electrophorus electricus</name>
    <name type="common">Electric eel</name>
    <name type="synonym">Gymnotus electricus</name>
    <dbReference type="NCBI Taxonomy" id="8005"/>
    <lineage>
        <taxon>Eukaryota</taxon>
        <taxon>Metazoa</taxon>
        <taxon>Chordata</taxon>
        <taxon>Craniata</taxon>
        <taxon>Vertebrata</taxon>
        <taxon>Euteleostomi</taxon>
        <taxon>Actinopterygii</taxon>
        <taxon>Neopterygii</taxon>
        <taxon>Teleostei</taxon>
        <taxon>Ostariophysi</taxon>
        <taxon>Gymnotiformes</taxon>
        <taxon>Gymnotoidei</taxon>
        <taxon>Gymnotidae</taxon>
        <taxon>Electrophorus</taxon>
    </lineage>
</organism>
<reference evidence="11 12" key="1">
    <citation type="submission" date="2020-05" db="EMBL/GenBank/DDBJ databases">
        <title>Electrophorus electricus (electric eel) genome, fEleEle1, primary haplotype.</title>
        <authorList>
            <person name="Myers G."/>
            <person name="Meyer A."/>
            <person name="Fedrigo O."/>
            <person name="Formenti G."/>
            <person name="Rhie A."/>
            <person name="Tracey A."/>
            <person name="Sims Y."/>
            <person name="Jarvis E.D."/>
        </authorList>
    </citation>
    <scope>NUCLEOTIDE SEQUENCE [LARGE SCALE GENOMIC DNA]</scope>
</reference>